<reference evidence="2" key="1">
    <citation type="submission" date="2021-05" db="EMBL/GenBank/DDBJ databases">
        <authorList>
            <person name="Alioto T."/>
            <person name="Alioto T."/>
            <person name="Gomez Garrido J."/>
        </authorList>
    </citation>
    <scope>NUCLEOTIDE SEQUENCE</scope>
</reference>
<feature type="transmembrane region" description="Helical" evidence="1">
    <location>
        <begin position="132"/>
        <end position="149"/>
    </location>
</feature>
<keyword evidence="1" id="KW-1133">Transmembrane helix</keyword>
<protein>
    <submittedName>
        <fullName evidence="2">Uncharacterized protein</fullName>
    </submittedName>
</protein>
<dbReference type="AlphaFoldDB" id="A0A8D9AKZ3"/>
<accession>A0A8D9AKZ3</accession>
<organism evidence="2">
    <name type="scientific">Cacopsylla melanoneura</name>
    <dbReference type="NCBI Taxonomy" id="428564"/>
    <lineage>
        <taxon>Eukaryota</taxon>
        <taxon>Metazoa</taxon>
        <taxon>Ecdysozoa</taxon>
        <taxon>Arthropoda</taxon>
        <taxon>Hexapoda</taxon>
        <taxon>Insecta</taxon>
        <taxon>Pterygota</taxon>
        <taxon>Neoptera</taxon>
        <taxon>Paraneoptera</taxon>
        <taxon>Hemiptera</taxon>
        <taxon>Sternorrhyncha</taxon>
        <taxon>Psylloidea</taxon>
        <taxon>Psyllidae</taxon>
        <taxon>Psyllinae</taxon>
        <taxon>Cacopsylla</taxon>
    </lineage>
</organism>
<keyword evidence="1" id="KW-0812">Transmembrane</keyword>
<keyword evidence="1" id="KW-0472">Membrane</keyword>
<proteinExistence type="predicted"/>
<sequence>MSCLHYQCAQLPHQSVIAPVFLSHAHSFHQTYCMCCYQLRCLKPIEQITVSVILSTIVPSYATCLVTPTLPSLLGRSHARSGDNILLSCTVGLLPDSNTGVLRPFIHQARLFTIDIAMTVLAAYTIHVPMQVIYFTILLLILICLPVVLP</sequence>
<evidence type="ECO:0000256" key="1">
    <source>
        <dbReference type="SAM" id="Phobius"/>
    </source>
</evidence>
<name>A0A8D9AKZ3_9HEMI</name>
<dbReference type="EMBL" id="HBUF01576217">
    <property type="protein sequence ID" value="CAG6768424.1"/>
    <property type="molecule type" value="Transcribed_RNA"/>
</dbReference>
<evidence type="ECO:0000313" key="2">
    <source>
        <dbReference type="EMBL" id="CAG6768424.1"/>
    </source>
</evidence>